<feature type="transmembrane region" description="Helical" evidence="1">
    <location>
        <begin position="21"/>
        <end position="40"/>
    </location>
</feature>
<keyword evidence="1" id="KW-1133">Transmembrane helix</keyword>
<evidence type="ECO:0000313" key="3">
    <source>
        <dbReference type="Proteomes" id="UP001497457"/>
    </source>
</evidence>
<feature type="transmembrane region" description="Helical" evidence="1">
    <location>
        <begin position="52"/>
        <end position="72"/>
    </location>
</feature>
<dbReference type="AlphaFoldDB" id="A0ABC9E2B2"/>
<reference evidence="2 3" key="2">
    <citation type="submission" date="2024-10" db="EMBL/GenBank/DDBJ databases">
        <authorList>
            <person name="Ryan C."/>
        </authorList>
    </citation>
    <scope>NUCLEOTIDE SEQUENCE [LARGE SCALE GENOMIC DNA]</scope>
</reference>
<proteinExistence type="predicted"/>
<gene>
    <name evidence="2" type="ORF">URODEC1_LOCUS90991</name>
</gene>
<name>A0ABC9E2B2_9POAL</name>
<protein>
    <recommendedName>
        <fullName evidence="4">MFS transporter</fullName>
    </recommendedName>
</protein>
<evidence type="ECO:0008006" key="4">
    <source>
        <dbReference type="Google" id="ProtNLM"/>
    </source>
</evidence>
<dbReference type="EMBL" id="OZ075145">
    <property type="protein sequence ID" value="CAL5049409.1"/>
    <property type="molecule type" value="Genomic_DNA"/>
</dbReference>
<dbReference type="Proteomes" id="UP001497457">
    <property type="component" value="Chromosome 35b"/>
</dbReference>
<keyword evidence="3" id="KW-1185">Reference proteome</keyword>
<reference evidence="3" key="1">
    <citation type="submission" date="2024-06" db="EMBL/GenBank/DDBJ databases">
        <authorList>
            <person name="Ryan C."/>
        </authorList>
    </citation>
    <scope>NUCLEOTIDE SEQUENCE [LARGE SCALE GENOMIC DNA]</scope>
</reference>
<evidence type="ECO:0000313" key="2">
    <source>
        <dbReference type="EMBL" id="CAL5049409.1"/>
    </source>
</evidence>
<keyword evidence="1" id="KW-0812">Transmembrane</keyword>
<sequence>MEGRPAAIHLQRVIAGRRARFLVNSGALLISTAGSVIVHAAAPSEAAAAPAYYPLIAFSIFVLGLSLVKLGLVADRFPRAARVGVAIARALQRYVFGLGW</sequence>
<keyword evidence="1" id="KW-0472">Membrane</keyword>
<accession>A0ABC9E2B2</accession>
<evidence type="ECO:0000256" key="1">
    <source>
        <dbReference type="SAM" id="Phobius"/>
    </source>
</evidence>
<organism evidence="2 3">
    <name type="scientific">Urochloa decumbens</name>
    <dbReference type="NCBI Taxonomy" id="240449"/>
    <lineage>
        <taxon>Eukaryota</taxon>
        <taxon>Viridiplantae</taxon>
        <taxon>Streptophyta</taxon>
        <taxon>Embryophyta</taxon>
        <taxon>Tracheophyta</taxon>
        <taxon>Spermatophyta</taxon>
        <taxon>Magnoliopsida</taxon>
        <taxon>Liliopsida</taxon>
        <taxon>Poales</taxon>
        <taxon>Poaceae</taxon>
        <taxon>PACMAD clade</taxon>
        <taxon>Panicoideae</taxon>
        <taxon>Panicodae</taxon>
        <taxon>Paniceae</taxon>
        <taxon>Melinidinae</taxon>
        <taxon>Urochloa</taxon>
    </lineage>
</organism>